<sequence>MRTIFEHIENAKQKPHHIRKRIAFASAAGVSALIAFVWFAGSLATGSFAVRGTSFADAGVQGGIETTSGGSGYDSASSGIAGAAAALQNKNASAHIEIVDTASSTRPVRKAEQTTIPF</sequence>
<accession>A0A1F6G789</accession>
<feature type="transmembrane region" description="Helical" evidence="1">
    <location>
        <begin position="21"/>
        <end position="41"/>
    </location>
</feature>
<keyword evidence="1" id="KW-0812">Transmembrane</keyword>
<proteinExistence type="predicted"/>
<dbReference type="STRING" id="1798533.A2609_02425"/>
<evidence type="ECO:0000313" key="3">
    <source>
        <dbReference type="Proteomes" id="UP000176867"/>
    </source>
</evidence>
<organism evidence="2 3">
    <name type="scientific">Candidatus Kaiserbacteria bacterium RIFOXYD1_FULL_47_14</name>
    <dbReference type="NCBI Taxonomy" id="1798533"/>
    <lineage>
        <taxon>Bacteria</taxon>
        <taxon>Candidatus Kaiseribacteriota</taxon>
    </lineage>
</organism>
<dbReference type="EMBL" id="MFMU01000003">
    <property type="protein sequence ID" value="OGG93974.1"/>
    <property type="molecule type" value="Genomic_DNA"/>
</dbReference>
<dbReference type="AlphaFoldDB" id="A0A1F6G789"/>
<gene>
    <name evidence="2" type="ORF">A2609_02425</name>
</gene>
<comment type="caution">
    <text evidence="2">The sequence shown here is derived from an EMBL/GenBank/DDBJ whole genome shotgun (WGS) entry which is preliminary data.</text>
</comment>
<dbReference type="Proteomes" id="UP000176867">
    <property type="component" value="Unassembled WGS sequence"/>
</dbReference>
<evidence type="ECO:0000256" key="1">
    <source>
        <dbReference type="SAM" id="Phobius"/>
    </source>
</evidence>
<keyword evidence="1" id="KW-1133">Transmembrane helix</keyword>
<keyword evidence="1" id="KW-0472">Membrane</keyword>
<evidence type="ECO:0000313" key="2">
    <source>
        <dbReference type="EMBL" id="OGG93974.1"/>
    </source>
</evidence>
<name>A0A1F6G789_9BACT</name>
<reference evidence="2 3" key="1">
    <citation type="journal article" date="2016" name="Nat. Commun.">
        <title>Thousands of microbial genomes shed light on interconnected biogeochemical processes in an aquifer system.</title>
        <authorList>
            <person name="Anantharaman K."/>
            <person name="Brown C.T."/>
            <person name="Hug L.A."/>
            <person name="Sharon I."/>
            <person name="Castelle C.J."/>
            <person name="Probst A.J."/>
            <person name="Thomas B.C."/>
            <person name="Singh A."/>
            <person name="Wilkins M.J."/>
            <person name="Karaoz U."/>
            <person name="Brodie E.L."/>
            <person name="Williams K.H."/>
            <person name="Hubbard S.S."/>
            <person name="Banfield J.F."/>
        </authorList>
    </citation>
    <scope>NUCLEOTIDE SEQUENCE [LARGE SCALE GENOMIC DNA]</scope>
</reference>
<protein>
    <submittedName>
        <fullName evidence="2">Uncharacterized protein</fullName>
    </submittedName>
</protein>